<name>A0ACC2PNZ7_9HYME</name>
<sequence>MGRKCSLPSQYHVNSDYRCGGALISTLHILTAAHCISDFISKPCRLLKEEISVRVGSEYLGVGQEFRVKRISQHYNYQRNWLVTNDIGVITVSIIHQRLVNLVKKKAFFYF</sequence>
<organism evidence="1 2">
    <name type="scientific">Eretmocerus hayati</name>
    <dbReference type="NCBI Taxonomy" id="131215"/>
    <lineage>
        <taxon>Eukaryota</taxon>
        <taxon>Metazoa</taxon>
        <taxon>Ecdysozoa</taxon>
        <taxon>Arthropoda</taxon>
        <taxon>Hexapoda</taxon>
        <taxon>Insecta</taxon>
        <taxon>Pterygota</taxon>
        <taxon>Neoptera</taxon>
        <taxon>Endopterygota</taxon>
        <taxon>Hymenoptera</taxon>
        <taxon>Apocrita</taxon>
        <taxon>Proctotrupomorpha</taxon>
        <taxon>Chalcidoidea</taxon>
        <taxon>Aphelinidae</taxon>
        <taxon>Aphelininae</taxon>
        <taxon>Eretmocerus</taxon>
    </lineage>
</organism>
<gene>
    <name evidence="1" type="ORF">QAD02_019849</name>
</gene>
<evidence type="ECO:0000313" key="2">
    <source>
        <dbReference type="Proteomes" id="UP001239111"/>
    </source>
</evidence>
<comment type="caution">
    <text evidence="1">The sequence shown here is derived from an EMBL/GenBank/DDBJ whole genome shotgun (WGS) entry which is preliminary data.</text>
</comment>
<dbReference type="Proteomes" id="UP001239111">
    <property type="component" value="Chromosome 1"/>
</dbReference>
<proteinExistence type="predicted"/>
<evidence type="ECO:0000313" key="1">
    <source>
        <dbReference type="EMBL" id="KAJ8684057.1"/>
    </source>
</evidence>
<protein>
    <submittedName>
        <fullName evidence="1">Uncharacterized protein</fullName>
    </submittedName>
</protein>
<keyword evidence="2" id="KW-1185">Reference proteome</keyword>
<dbReference type="EMBL" id="CM056741">
    <property type="protein sequence ID" value="KAJ8684057.1"/>
    <property type="molecule type" value="Genomic_DNA"/>
</dbReference>
<reference evidence="1" key="1">
    <citation type="submission" date="2023-04" db="EMBL/GenBank/DDBJ databases">
        <title>A chromosome-level genome assembly of the parasitoid wasp Eretmocerus hayati.</title>
        <authorList>
            <person name="Zhong Y."/>
            <person name="Liu S."/>
            <person name="Liu Y."/>
        </authorList>
    </citation>
    <scope>NUCLEOTIDE SEQUENCE</scope>
    <source>
        <strain evidence="1">ZJU_SS_LIU_2023</strain>
    </source>
</reference>
<accession>A0ACC2PNZ7</accession>